<gene>
    <name evidence="2" type="ORF">THII_3229</name>
</gene>
<feature type="transmembrane region" description="Helical" evidence="1">
    <location>
        <begin position="12"/>
        <end position="29"/>
    </location>
</feature>
<reference evidence="2 3" key="1">
    <citation type="journal article" date="2014" name="ISME J.">
        <title>Ecophysiology of Thioploca ingrica as revealed by the complete genome sequence supplemented with proteomic evidence.</title>
        <authorList>
            <person name="Kojima H."/>
            <person name="Ogura Y."/>
            <person name="Yamamoto N."/>
            <person name="Togashi T."/>
            <person name="Mori H."/>
            <person name="Watanabe T."/>
            <person name="Nemoto F."/>
            <person name="Kurokawa K."/>
            <person name="Hayashi T."/>
            <person name="Fukui M."/>
        </authorList>
    </citation>
    <scope>NUCLEOTIDE SEQUENCE [LARGE SCALE GENOMIC DNA]</scope>
</reference>
<dbReference type="InterPro" id="IPR001036">
    <property type="entry name" value="Acrflvin-R"/>
</dbReference>
<dbReference type="SUPFAM" id="SSF82866">
    <property type="entry name" value="Multidrug efflux transporter AcrB transmembrane domain"/>
    <property type="match status" value="2"/>
</dbReference>
<dbReference type="GO" id="GO:0042910">
    <property type="term" value="F:xenobiotic transmembrane transporter activity"/>
    <property type="evidence" value="ECO:0007669"/>
    <property type="project" value="TreeGrafter"/>
</dbReference>
<dbReference type="PANTHER" id="PTHR32063">
    <property type="match status" value="1"/>
</dbReference>
<keyword evidence="1" id="KW-0472">Membrane</keyword>
<dbReference type="SUPFAM" id="SSF82714">
    <property type="entry name" value="Multidrug efflux transporter AcrB TolC docking domain, DN and DC subdomains"/>
    <property type="match status" value="2"/>
</dbReference>
<keyword evidence="1" id="KW-1133">Transmembrane helix</keyword>
<feature type="transmembrane region" description="Helical" evidence="1">
    <location>
        <begin position="518"/>
        <end position="544"/>
    </location>
</feature>
<proteinExistence type="predicted"/>
<feature type="transmembrane region" description="Helical" evidence="1">
    <location>
        <begin position="953"/>
        <end position="975"/>
    </location>
</feature>
<dbReference type="Gene3D" id="1.20.1640.10">
    <property type="entry name" value="Multidrug efflux transporter AcrB transmembrane domain"/>
    <property type="match status" value="2"/>
</dbReference>
<evidence type="ECO:0000313" key="3">
    <source>
        <dbReference type="Proteomes" id="UP000031623"/>
    </source>
</evidence>
<dbReference type="EMBL" id="AP014633">
    <property type="protein sequence ID" value="BAP57526.1"/>
    <property type="molecule type" value="Genomic_DNA"/>
</dbReference>
<dbReference type="Gene3D" id="3.30.70.1320">
    <property type="entry name" value="Multidrug efflux transporter AcrB pore domain like"/>
    <property type="match status" value="1"/>
</dbReference>
<accession>A0A090BVV7</accession>
<dbReference type="PANTHER" id="PTHR32063:SF0">
    <property type="entry name" value="SWARMING MOTILITY PROTEIN SWRC"/>
    <property type="match status" value="1"/>
</dbReference>
<dbReference type="GO" id="GO:0005886">
    <property type="term" value="C:plasma membrane"/>
    <property type="evidence" value="ECO:0007669"/>
    <property type="project" value="TreeGrafter"/>
</dbReference>
<keyword evidence="1" id="KW-0812">Transmembrane</keyword>
<feature type="transmembrane region" description="Helical" evidence="1">
    <location>
        <begin position="359"/>
        <end position="379"/>
    </location>
</feature>
<dbReference type="Gene3D" id="3.30.2090.10">
    <property type="entry name" value="Multidrug efflux transporter AcrB TolC docking domain, DN and DC subdomains"/>
    <property type="match status" value="2"/>
</dbReference>
<feature type="transmembrane region" description="Helical" evidence="1">
    <location>
        <begin position="981"/>
        <end position="1007"/>
    </location>
</feature>
<dbReference type="OrthoDB" id="5613295at2"/>
<feature type="transmembrane region" description="Helical" evidence="1">
    <location>
        <begin position="431"/>
        <end position="452"/>
    </location>
</feature>
<dbReference type="Proteomes" id="UP000031623">
    <property type="component" value="Chromosome"/>
</dbReference>
<evidence type="ECO:0000256" key="1">
    <source>
        <dbReference type="SAM" id="Phobius"/>
    </source>
</evidence>
<dbReference type="Gene3D" id="3.30.70.1430">
    <property type="entry name" value="Multidrug efflux transporter AcrB pore domain"/>
    <property type="match status" value="2"/>
</dbReference>
<dbReference type="Gene3D" id="3.30.70.1440">
    <property type="entry name" value="Multidrug efflux transporter AcrB pore domain"/>
    <property type="match status" value="1"/>
</dbReference>
<feature type="transmembrane region" description="Helical" evidence="1">
    <location>
        <begin position="385"/>
        <end position="410"/>
    </location>
</feature>
<dbReference type="InterPro" id="IPR027463">
    <property type="entry name" value="AcrB_DN_DC_subdom"/>
</dbReference>
<dbReference type="Pfam" id="PF00873">
    <property type="entry name" value="ACR_tran"/>
    <property type="match status" value="1"/>
</dbReference>
<keyword evidence="3" id="KW-1185">Reference proteome</keyword>
<sequence>MTLPEISVRRHVLAYMLSGVLILYGIISYQRIGVDRFPSIDFPLLSVTTTLPGANPSVVDASVTNLIESAVNSVSGIESIQSMSLPSVSVVVIQFILEKNVDVAFNEVQAKINAILRNLPEDSDPPVVAKMEMGSAPIMWLALQGDRTSQQLNQYARYVIKKRLETINGVGDVVIGGDRERTIRVHLNIERMASLSVSVQEVIQAFRREHIKLPGGYLSGSQREDLLKLDLEFHNLTELQQLIVAYRGNLPVYLHEIADIEDGLEDNRRFASFNGKPAVGIGIIKISNANTVAIIEEVKNRLETEILPQLPPGMTLQVASDNAAIILEIVNALKEHLVEGTLLAALVVWLFLRSLRATLIVATAIPVSLLGAIAALYFAGYTFNIMTLLGLLLLIGVVVDDAIVVLENIFRHREEDLTGNPTELAITGANQVVFAVLAATFTLVSLFATVVFMEGIIGRFMQPFAVVVSLGVLVSLFISVTLTPMLCARYLRVSHRHGWLYRLLEAIFQGMEKLYRGILYLALRFRVVVILLAIAVVYSSGWFLSQLGKGFTPDEDEGRFLVSFKTPLGSTLEYTVDRLQAIEKVLNQYPEVKNVFSTIGTGETGRVNEGSIFTQLVAREQRNRRQSELIKAVRQQLMTVPGVQAFASPVPDMSGDRGEPLQFILKGPDLYKVADLAKQLETRLRKIAAIGSLDMELQLELPELNLELDRVKAENLGLDTQTVADVLRVLVGGVDIAKYNDEPGDGERYDIRLKAQENTFGQIADLNKIYLHTATGQRVRLDTIANFRPSLGAAVISRYNLQYAATFFSTPTISEGDAAQIVLQAAEPLLPPGYRIELIGRAKEFGRTLGYLVFAFVTGLILVYMVLASQFNSFIQPLIIMTAQPLAIIGGVVGLWFTGDSLNIYSMIGLVLLVGLVAKNSILLIDLTNQLRTEGKAIHEALLLACPIRMRPVLMTSLTIILALLPAALGLGAGADTTGPLAVAVIGGMISSTLLTLVVVPVVYSLIENGLLRLSKFLA</sequence>
<dbReference type="STRING" id="40754.THII_3229"/>
<dbReference type="SUPFAM" id="SSF82693">
    <property type="entry name" value="Multidrug efflux transporter AcrB pore domain, PN1, PN2, PC1 and PC2 subdomains"/>
    <property type="match status" value="3"/>
</dbReference>
<evidence type="ECO:0000313" key="2">
    <source>
        <dbReference type="EMBL" id="BAP57526.1"/>
    </source>
</evidence>
<organism evidence="2 3">
    <name type="scientific">Thioploca ingrica</name>
    <dbReference type="NCBI Taxonomy" id="40754"/>
    <lineage>
        <taxon>Bacteria</taxon>
        <taxon>Pseudomonadati</taxon>
        <taxon>Pseudomonadota</taxon>
        <taxon>Gammaproteobacteria</taxon>
        <taxon>Thiotrichales</taxon>
        <taxon>Thiotrichaceae</taxon>
        <taxon>Thioploca</taxon>
    </lineage>
</organism>
<feature type="transmembrane region" description="Helical" evidence="1">
    <location>
        <begin position="879"/>
        <end position="898"/>
    </location>
</feature>
<feature type="transmembrane region" description="Helical" evidence="1">
    <location>
        <begin position="464"/>
        <end position="487"/>
    </location>
</feature>
<dbReference type="HOGENOM" id="CLU_002755_1_2_6"/>
<dbReference type="PRINTS" id="PR00702">
    <property type="entry name" value="ACRIFLAVINRP"/>
</dbReference>
<dbReference type="AlphaFoldDB" id="A0A090BVV7"/>
<name>A0A090BVV7_9GAMM</name>
<feature type="transmembrane region" description="Helical" evidence="1">
    <location>
        <begin position="904"/>
        <end position="925"/>
    </location>
</feature>
<feature type="transmembrane region" description="Helical" evidence="1">
    <location>
        <begin position="849"/>
        <end position="867"/>
    </location>
</feature>
<dbReference type="KEGG" id="tig:THII_3229"/>
<protein>
    <submittedName>
        <fullName evidence="2">Acriflavin resistance protein</fullName>
    </submittedName>
</protein>